<name>A0A250WV00_9CHLO</name>
<evidence type="ECO:0000256" key="1">
    <source>
        <dbReference type="SAM" id="Phobius"/>
    </source>
</evidence>
<accession>A0A250WV00</accession>
<comment type="caution">
    <text evidence="2">The sequence shown here is derived from an EMBL/GenBank/DDBJ whole genome shotgun (WGS) entry which is preliminary data.</text>
</comment>
<protein>
    <submittedName>
        <fullName evidence="2">Uncharacterized protein</fullName>
    </submittedName>
</protein>
<feature type="transmembrane region" description="Helical" evidence="1">
    <location>
        <begin position="74"/>
        <end position="94"/>
    </location>
</feature>
<reference evidence="2 3" key="1">
    <citation type="submission" date="2017-08" db="EMBL/GenBank/DDBJ databases">
        <title>Acidophilic green algal genome provides insights into adaptation to an acidic environment.</title>
        <authorList>
            <person name="Hirooka S."/>
            <person name="Hirose Y."/>
            <person name="Kanesaki Y."/>
            <person name="Higuchi S."/>
            <person name="Fujiwara T."/>
            <person name="Onuma R."/>
            <person name="Era A."/>
            <person name="Ohbayashi R."/>
            <person name="Uzuka A."/>
            <person name="Nozaki H."/>
            <person name="Yoshikawa H."/>
            <person name="Miyagishima S.Y."/>
        </authorList>
    </citation>
    <scope>NUCLEOTIDE SEQUENCE [LARGE SCALE GENOMIC DNA]</scope>
    <source>
        <strain evidence="2 3">NIES-2499</strain>
    </source>
</reference>
<dbReference type="OrthoDB" id="528997at2759"/>
<sequence length="272" mass="30099">MRPPSAPFPTRVKKSYWYLPFIPLGAVIFMCIGVGLWVHYTALAYNNTGAVIQILNVQGQGSSNSYIIRIFQSLQATAVVYCIFTGLIVGLGSYRGMLELDLDLSGRLHEYWPYFMAAILVLQGTWWIIMVWLVLLIMGDGIFLSWLWITRQGLQATLIAQGNVGASTYQYSSVYTCPATCFNANSYAFFGMSSYGGPNSGTFNSYGCICDPNTITAALSAVDTGYHATGGLMVGIWLMYIYGNVLVYYMTSIMMTATKEQDVFERLSGVIK</sequence>
<feature type="transmembrane region" description="Helical" evidence="1">
    <location>
        <begin position="228"/>
        <end position="249"/>
    </location>
</feature>
<keyword evidence="1" id="KW-0472">Membrane</keyword>
<dbReference type="AlphaFoldDB" id="A0A250WV00"/>
<dbReference type="Proteomes" id="UP000232323">
    <property type="component" value="Unassembled WGS sequence"/>
</dbReference>
<keyword evidence="1" id="KW-0812">Transmembrane</keyword>
<keyword evidence="3" id="KW-1185">Reference proteome</keyword>
<organism evidence="2 3">
    <name type="scientific">Chlamydomonas eustigma</name>
    <dbReference type="NCBI Taxonomy" id="1157962"/>
    <lineage>
        <taxon>Eukaryota</taxon>
        <taxon>Viridiplantae</taxon>
        <taxon>Chlorophyta</taxon>
        <taxon>core chlorophytes</taxon>
        <taxon>Chlorophyceae</taxon>
        <taxon>CS clade</taxon>
        <taxon>Chlamydomonadales</taxon>
        <taxon>Chlamydomonadaceae</taxon>
        <taxon>Chlamydomonas</taxon>
    </lineage>
</organism>
<feature type="transmembrane region" description="Helical" evidence="1">
    <location>
        <begin position="21"/>
        <end position="40"/>
    </location>
</feature>
<dbReference type="EMBL" id="BEGY01000008">
    <property type="protein sequence ID" value="GAX74648.1"/>
    <property type="molecule type" value="Genomic_DNA"/>
</dbReference>
<keyword evidence="1" id="KW-1133">Transmembrane helix</keyword>
<proteinExistence type="predicted"/>
<gene>
    <name evidence="2" type="ORF">CEUSTIGMA_g2096.t1</name>
</gene>
<evidence type="ECO:0000313" key="2">
    <source>
        <dbReference type="EMBL" id="GAX74648.1"/>
    </source>
</evidence>
<evidence type="ECO:0000313" key="3">
    <source>
        <dbReference type="Proteomes" id="UP000232323"/>
    </source>
</evidence>